<evidence type="ECO:0000259" key="8">
    <source>
        <dbReference type="Pfam" id="PF00155"/>
    </source>
</evidence>
<protein>
    <recommendedName>
        <fullName evidence="3">aspartate transaminase</fullName>
        <ecNumber evidence="3">2.6.1.1</ecNumber>
    </recommendedName>
</protein>
<dbReference type="PANTHER" id="PTHR46383">
    <property type="entry name" value="ASPARTATE AMINOTRANSFERASE"/>
    <property type="match status" value="1"/>
</dbReference>
<dbReference type="GO" id="GO:0008483">
    <property type="term" value="F:transaminase activity"/>
    <property type="evidence" value="ECO:0007669"/>
    <property type="project" value="UniProtKB-KW"/>
</dbReference>
<evidence type="ECO:0000256" key="7">
    <source>
        <dbReference type="ARBA" id="ARBA00049185"/>
    </source>
</evidence>
<comment type="similarity">
    <text evidence="2">Belongs to the class-I pyridoxal-phosphate-dependent aminotransferase family.</text>
</comment>
<dbReference type="SUPFAM" id="SSF53383">
    <property type="entry name" value="PLP-dependent transferases"/>
    <property type="match status" value="1"/>
</dbReference>
<dbReference type="InterPro" id="IPR015424">
    <property type="entry name" value="PyrdxlP-dep_Trfase"/>
</dbReference>
<dbReference type="InterPro" id="IPR015421">
    <property type="entry name" value="PyrdxlP-dep_Trfase_major"/>
</dbReference>
<feature type="domain" description="Aminotransferase class I/classII large" evidence="8">
    <location>
        <begin position="64"/>
        <end position="390"/>
    </location>
</feature>
<evidence type="ECO:0000256" key="2">
    <source>
        <dbReference type="ARBA" id="ARBA00007441"/>
    </source>
</evidence>
<evidence type="ECO:0000256" key="5">
    <source>
        <dbReference type="ARBA" id="ARBA00022679"/>
    </source>
</evidence>
<organism evidence="9 10">
    <name type="scientific">Dongia soli</name>
    <dbReference type="NCBI Taxonomy" id="600628"/>
    <lineage>
        <taxon>Bacteria</taxon>
        <taxon>Pseudomonadati</taxon>
        <taxon>Pseudomonadota</taxon>
        <taxon>Alphaproteobacteria</taxon>
        <taxon>Rhodospirillales</taxon>
        <taxon>Dongiaceae</taxon>
        <taxon>Dongia</taxon>
    </lineage>
</organism>
<sequence>MTKGLHYTVNPLLGRVAAPPIAEAHGWIKGRDFPADKPLIDVCQAVPGYSPPPAMTDHLAGIIGDPATSRYTDIEGMPLLREALAADITRVYGGKLSAGNVLITAGCNQAYCLTTLSLAKAGEEIILPLPYYFNYQMWLDMQGIRAKHVAFRPDNGGVPDLDEITAAIGPATRALLIISPNNPTGSVYSPDVLRRFYQLAKSRGIALILDETYRDFMPHDDAPHDLFQDPDWPGTLIHLYSFSKVFCLTGYRVGALVGAPALVEEVGKAMDTVAICAPRIGQLAAIRGLNALSDWRRSNTLLMRDRLKALQSAPSRNDLGYELISAGAYFAYVRHPHRGQSAAEVARRLVEQQNLLALPGAMFGPDQEDYLRVAFANVEKDWMPEIAARLAADAAS</sequence>
<dbReference type="Gene3D" id="3.40.640.10">
    <property type="entry name" value="Type I PLP-dependent aspartate aminotransferase-like (Major domain)"/>
    <property type="match status" value="1"/>
</dbReference>
<dbReference type="CDD" id="cd00609">
    <property type="entry name" value="AAT_like"/>
    <property type="match status" value="1"/>
</dbReference>
<dbReference type="InterPro" id="IPR004839">
    <property type="entry name" value="Aminotransferase_I/II_large"/>
</dbReference>
<dbReference type="NCBIfam" id="NF005732">
    <property type="entry name" value="PRK07550.1"/>
    <property type="match status" value="1"/>
</dbReference>
<dbReference type="InterPro" id="IPR050596">
    <property type="entry name" value="AspAT/PAT-like"/>
</dbReference>
<dbReference type="EMBL" id="JAXCLW010000001">
    <property type="protein sequence ID" value="MDY0881383.1"/>
    <property type="molecule type" value="Genomic_DNA"/>
</dbReference>
<comment type="cofactor">
    <cofactor evidence="1">
        <name>pyridoxal 5'-phosphate</name>
        <dbReference type="ChEBI" id="CHEBI:597326"/>
    </cofactor>
</comment>
<evidence type="ECO:0000313" key="9">
    <source>
        <dbReference type="EMBL" id="MDY0881383.1"/>
    </source>
</evidence>
<dbReference type="RefSeq" id="WP_320506451.1">
    <property type="nucleotide sequence ID" value="NZ_JAXCLW010000001.1"/>
</dbReference>
<evidence type="ECO:0000313" key="10">
    <source>
        <dbReference type="Proteomes" id="UP001279642"/>
    </source>
</evidence>
<evidence type="ECO:0000256" key="6">
    <source>
        <dbReference type="ARBA" id="ARBA00022898"/>
    </source>
</evidence>
<accession>A0ABU5E506</accession>
<comment type="catalytic activity">
    <reaction evidence="7">
        <text>L-aspartate + 2-oxoglutarate = oxaloacetate + L-glutamate</text>
        <dbReference type="Rhea" id="RHEA:21824"/>
        <dbReference type="ChEBI" id="CHEBI:16452"/>
        <dbReference type="ChEBI" id="CHEBI:16810"/>
        <dbReference type="ChEBI" id="CHEBI:29985"/>
        <dbReference type="ChEBI" id="CHEBI:29991"/>
        <dbReference type="EC" id="2.6.1.1"/>
    </reaction>
</comment>
<gene>
    <name evidence="9" type="ORF">SMD27_00870</name>
</gene>
<reference evidence="9 10" key="1">
    <citation type="journal article" date="2016" name="Antonie Van Leeuwenhoek">
        <title>Dongia soli sp. nov., isolated from soil from Dokdo, Korea.</title>
        <authorList>
            <person name="Kim D.U."/>
            <person name="Lee H."/>
            <person name="Kim H."/>
            <person name="Kim S.G."/>
            <person name="Ka J.O."/>
        </authorList>
    </citation>
    <scope>NUCLEOTIDE SEQUENCE [LARGE SCALE GENOMIC DNA]</scope>
    <source>
        <strain evidence="9 10">D78</strain>
    </source>
</reference>
<evidence type="ECO:0000256" key="1">
    <source>
        <dbReference type="ARBA" id="ARBA00001933"/>
    </source>
</evidence>
<keyword evidence="5" id="KW-0808">Transferase</keyword>
<keyword evidence="4 9" id="KW-0032">Aminotransferase</keyword>
<dbReference type="Pfam" id="PF00155">
    <property type="entry name" value="Aminotran_1_2"/>
    <property type="match status" value="1"/>
</dbReference>
<keyword evidence="6" id="KW-0663">Pyridoxal phosphate</keyword>
<dbReference type="Proteomes" id="UP001279642">
    <property type="component" value="Unassembled WGS sequence"/>
</dbReference>
<keyword evidence="10" id="KW-1185">Reference proteome</keyword>
<dbReference type="PANTHER" id="PTHR46383:SF1">
    <property type="entry name" value="ASPARTATE AMINOTRANSFERASE"/>
    <property type="match status" value="1"/>
</dbReference>
<evidence type="ECO:0000256" key="4">
    <source>
        <dbReference type="ARBA" id="ARBA00022576"/>
    </source>
</evidence>
<name>A0ABU5E506_9PROT</name>
<comment type="caution">
    <text evidence="9">The sequence shown here is derived from an EMBL/GenBank/DDBJ whole genome shotgun (WGS) entry which is preliminary data.</text>
</comment>
<proteinExistence type="inferred from homology"/>
<evidence type="ECO:0000256" key="3">
    <source>
        <dbReference type="ARBA" id="ARBA00012753"/>
    </source>
</evidence>
<dbReference type="EC" id="2.6.1.1" evidence="3"/>